<keyword evidence="3" id="KW-1185">Reference proteome</keyword>
<name>A0A067P4Y4_9AGAM</name>
<organism evidence="2 3">
    <name type="scientific">Jaapia argillacea MUCL 33604</name>
    <dbReference type="NCBI Taxonomy" id="933084"/>
    <lineage>
        <taxon>Eukaryota</taxon>
        <taxon>Fungi</taxon>
        <taxon>Dikarya</taxon>
        <taxon>Basidiomycota</taxon>
        <taxon>Agaricomycotina</taxon>
        <taxon>Agaricomycetes</taxon>
        <taxon>Agaricomycetidae</taxon>
        <taxon>Jaapiales</taxon>
        <taxon>Jaapiaceae</taxon>
        <taxon>Jaapia</taxon>
    </lineage>
</organism>
<dbReference type="Proteomes" id="UP000027265">
    <property type="component" value="Unassembled WGS sequence"/>
</dbReference>
<keyword evidence="1" id="KW-0472">Membrane</keyword>
<feature type="transmembrane region" description="Helical" evidence="1">
    <location>
        <begin position="90"/>
        <end position="110"/>
    </location>
</feature>
<protein>
    <recommendedName>
        <fullName evidence="4">MARVEL domain-containing protein</fullName>
    </recommendedName>
</protein>
<dbReference type="EMBL" id="KL197769">
    <property type="protein sequence ID" value="KDQ49938.1"/>
    <property type="molecule type" value="Genomic_DNA"/>
</dbReference>
<reference evidence="3" key="1">
    <citation type="journal article" date="2014" name="Proc. Natl. Acad. Sci. U.S.A.">
        <title>Extensive sampling of basidiomycete genomes demonstrates inadequacy of the white-rot/brown-rot paradigm for wood decay fungi.</title>
        <authorList>
            <person name="Riley R."/>
            <person name="Salamov A.A."/>
            <person name="Brown D.W."/>
            <person name="Nagy L.G."/>
            <person name="Floudas D."/>
            <person name="Held B.W."/>
            <person name="Levasseur A."/>
            <person name="Lombard V."/>
            <person name="Morin E."/>
            <person name="Otillar R."/>
            <person name="Lindquist E.A."/>
            <person name="Sun H."/>
            <person name="LaButti K.M."/>
            <person name="Schmutz J."/>
            <person name="Jabbour D."/>
            <person name="Luo H."/>
            <person name="Baker S.E."/>
            <person name="Pisabarro A.G."/>
            <person name="Walton J.D."/>
            <person name="Blanchette R.A."/>
            <person name="Henrissat B."/>
            <person name="Martin F."/>
            <person name="Cullen D."/>
            <person name="Hibbett D.S."/>
            <person name="Grigoriev I.V."/>
        </authorList>
    </citation>
    <scope>NUCLEOTIDE SEQUENCE [LARGE SCALE GENOMIC DNA]</scope>
    <source>
        <strain evidence="3">MUCL 33604</strain>
    </source>
</reference>
<sequence>MAFHHTRIVLYVILWLFSLVLLGLTADRLYYTTHLKRNDPLHDGINFYDPIIVELMVTSALMLFWIPYIVHVIHGVHEKRVLYRFRGEIIGLFVLWVMWLVGAAYATSLWPDLSWCHQYRPCRILTTLVAFAWMGWIILTIILLATVLFAWSNRAFNEPLHGRWNPRASVFRSRA</sequence>
<feature type="transmembrane region" description="Helical" evidence="1">
    <location>
        <begin position="130"/>
        <end position="151"/>
    </location>
</feature>
<accession>A0A067P4Y4</accession>
<dbReference type="OrthoDB" id="2501127at2759"/>
<gene>
    <name evidence="2" type="ORF">JAAARDRAFT_610572</name>
</gene>
<proteinExistence type="predicted"/>
<dbReference type="InParanoid" id="A0A067P4Y4"/>
<dbReference type="HOGENOM" id="CLU_095057_1_1_1"/>
<evidence type="ECO:0000256" key="1">
    <source>
        <dbReference type="SAM" id="Phobius"/>
    </source>
</evidence>
<evidence type="ECO:0000313" key="3">
    <source>
        <dbReference type="Proteomes" id="UP000027265"/>
    </source>
</evidence>
<dbReference type="AlphaFoldDB" id="A0A067P4Y4"/>
<feature type="transmembrane region" description="Helical" evidence="1">
    <location>
        <begin position="9"/>
        <end position="31"/>
    </location>
</feature>
<keyword evidence="1" id="KW-1133">Transmembrane helix</keyword>
<feature type="transmembrane region" description="Helical" evidence="1">
    <location>
        <begin position="51"/>
        <end position="70"/>
    </location>
</feature>
<evidence type="ECO:0008006" key="4">
    <source>
        <dbReference type="Google" id="ProtNLM"/>
    </source>
</evidence>
<keyword evidence="1" id="KW-0812">Transmembrane</keyword>
<evidence type="ECO:0000313" key="2">
    <source>
        <dbReference type="EMBL" id="KDQ49938.1"/>
    </source>
</evidence>